<accession>A0ABQ9JA61</accession>
<reference evidence="1" key="1">
    <citation type="journal article" date="2023" name="Insect Mol. Biol.">
        <title>Genome sequencing provides insights into the evolution of gene families encoding plant cell wall-degrading enzymes in longhorned beetles.</title>
        <authorList>
            <person name="Shin N.R."/>
            <person name="Okamura Y."/>
            <person name="Kirsch R."/>
            <person name="Pauchet Y."/>
        </authorList>
    </citation>
    <scope>NUCLEOTIDE SEQUENCE</scope>
    <source>
        <strain evidence="1">MMC_N1</strain>
    </source>
</reference>
<keyword evidence="2" id="KW-1185">Reference proteome</keyword>
<name>A0ABQ9JA61_9CUCU</name>
<evidence type="ECO:0000313" key="2">
    <source>
        <dbReference type="Proteomes" id="UP001162164"/>
    </source>
</evidence>
<dbReference type="EMBL" id="JAPWTJ010000884">
    <property type="protein sequence ID" value="KAJ8975061.1"/>
    <property type="molecule type" value="Genomic_DNA"/>
</dbReference>
<gene>
    <name evidence="1" type="ORF">NQ317_005778</name>
</gene>
<organism evidence="1 2">
    <name type="scientific">Molorchus minor</name>
    <dbReference type="NCBI Taxonomy" id="1323400"/>
    <lineage>
        <taxon>Eukaryota</taxon>
        <taxon>Metazoa</taxon>
        <taxon>Ecdysozoa</taxon>
        <taxon>Arthropoda</taxon>
        <taxon>Hexapoda</taxon>
        <taxon>Insecta</taxon>
        <taxon>Pterygota</taxon>
        <taxon>Neoptera</taxon>
        <taxon>Endopterygota</taxon>
        <taxon>Coleoptera</taxon>
        <taxon>Polyphaga</taxon>
        <taxon>Cucujiformia</taxon>
        <taxon>Chrysomeloidea</taxon>
        <taxon>Cerambycidae</taxon>
        <taxon>Lamiinae</taxon>
        <taxon>Monochamini</taxon>
        <taxon>Molorchus</taxon>
    </lineage>
</organism>
<comment type="caution">
    <text evidence="1">The sequence shown here is derived from an EMBL/GenBank/DDBJ whole genome shotgun (WGS) entry which is preliminary data.</text>
</comment>
<proteinExistence type="predicted"/>
<protein>
    <submittedName>
        <fullName evidence="1">Uncharacterized protein</fullName>
    </submittedName>
</protein>
<evidence type="ECO:0000313" key="1">
    <source>
        <dbReference type="EMBL" id="KAJ8975061.1"/>
    </source>
</evidence>
<sequence>MQMRKMLKKRMSRKVCHRIRQVLLLSKLFSIAELPSKRLKRVPVVTDRVFAMRLLQMKLTLIFLLNKLLERVKRARIPNKRYSDIILSPSHRAKAAENGSEKIESKMISQ</sequence>
<dbReference type="Proteomes" id="UP001162164">
    <property type="component" value="Unassembled WGS sequence"/>
</dbReference>